<comment type="caution">
    <text evidence="1">The sequence shown here is derived from an EMBL/GenBank/DDBJ whole genome shotgun (WGS) entry which is preliminary data.</text>
</comment>
<name>A0A2H0UKM7_9BACT</name>
<accession>A0A2H0UKM7</accession>
<dbReference type="Proteomes" id="UP000229526">
    <property type="component" value="Unassembled WGS sequence"/>
</dbReference>
<dbReference type="EMBL" id="PFBD01000022">
    <property type="protein sequence ID" value="PIR86964.1"/>
    <property type="molecule type" value="Genomic_DNA"/>
</dbReference>
<protein>
    <submittedName>
        <fullName evidence="1">Uncharacterized protein</fullName>
    </submittedName>
</protein>
<sequence>MRYKGVVTKEGLKDEGFLNFATDLREENGYIHFTADTDFAPAIVSEMKEALKTGPYYAVIKTEYELNIIFAEKVVTAKPTETEPIAKAIQYGVSLEIPESELRAQTGI</sequence>
<evidence type="ECO:0000313" key="2">
    <source>
        <dbReference type="Proteomes" id="UP000229526"/>
    </source>
</evidence>
<evidence type="ECO:0000313" key="1">
    <source>
        <dbReference type="EMBL" id="PIR86964.1"/>
    </source>
</evidence>
<gene>
    <name evidence="1" type="ORF">COU11_03035</name>
</gene>
<dbReference type="AlphaFoldDB" id="A0A2H0UKM7"/>
<reference evidence="2" key="1">
    <citation type="submission" date="2017-09" db="EMBL/GenBank/DDBJ databases">
        <title>Depth-based differentiation of microbial function through sediment-hosted aquifers and enrichment of novel symbionts in the deep terrestrial subsurface.</title>
        <authorList>
            <person name="Probst A.J."/>
            <person name="Ladd B."/>
            <person name="Jarett J.K."/>
            <person name="Geller-Mcgrath D.E."/>
            <person name="Sieber C.M.K."/>
            <person name="Emerson J.B."/>
            <person name="Anantharaman K."/>
            <person name="Thomas B.C."/>
            <person name="Malmstrom R."/>
            <person name="Stieglmeier M."/>
            <person name="Klingl A."/>
            <person name="Woyke T."/>
            <person name="Ryan C.M."/>
            <person name="Banfield J.F."/>
        </authorList>
    </citation>
    <scope>NUCLEOTIDE SEQUENCE [LARGE SCALE GENOMIC DNA]</scope>
</reference>
<proteinExistence type="predicted"/>
<organism evidence="1 2">
    <name type="scientific">Candidatus Harrisonbacteria bacterium CG10_big_fil_rev_8_21_14_0_10_49_15</name>
    <dbReference type="NCBI Taxonomy" id="1974587"/>
    <lineage>
        <taxon>Bacteria</taxon>
        <taxon>Candidatus Harrisoniibacteriota</taxon>
    </lineage>
</organism>